<organism evidence="1 2">
    <name type="scientific">Symbiodinium necroappetens</name>
    <dbReference type="NCBI Taxonomy" id="1628268"/>
    <lineage>
        <taxon>Eukaryota</taxon>
        <taxon>Sar</taxon>
        <taxon>Alveolata</taxon>
        <taxon>Dinophyceae</taxon>
        <taxon>Suessiales</taxon>
        <taxon>Symbiodiniaceae</taxon>
        <taxon>Symbiodinium</taxon>
    </lineage>
</organism>
<name>A0A812XK44_9DINO</name>
<proteinExistence type="predicted"/>
<sequence>MDAAPMPIPAETKSGYVKTINTAITDFSKKFESLSATRPRITGLMDCPAGALGMDALLMKALDSCIQDGVGKASLVLDRGAVTSLQPTGLHQLRLNGDGELNDAQKTKESQKLKGNLGAIHYQRQGSKHVIAISYRDALAYASGGLGPAAEGQASNRSPVVAAIQAIQNMTEECERPPGLKKAYVCSGDIVYYPPCTLIFEYAVPNGGDNVGYRVNSMFAPNVPELLEILNEMNNAAPQDVSPSTLLTIQALREWQASSAARAPQGGSPIPEETSASSVLCKKPCDLRQMLPKLSERLLDEVIQAVKEHSAFDAYCDYVCGEMGCDRGPGEDQYEFGGADTDVQEARSLQSCVSPMTVCPQPHTFHLKH</sequence>
<evidence type="ECO:0000313" key="2">
    <source>
        <dbReference type="Proteomes" id="UP000601435"/>
    </source>
</evidence>
<dbReference type="EMBL" id="CAJNJA010037356">
    <property type="protein sequence ID" value="CAE7732241.1"/>
    <property type="molecule type" value="Genomic_DNA"/>
</dbReference>
<protein>
    <submittedName>
        <fullName evidence="1">Uncharacterized protein</fullName>
    </submittedName>
</protein>
<dbReference type="AlphaFoldDB" id="A0A812XK44"/>
<gene>
    <name evidence="1" type="ORF">SNEC2469_LOCUS21161</name>
</gene>
<dbReference type="Proteomes" id="UP000601435">
    <property type="component" value="Unassembled WGS sequence"/>
</dbReference>
<dbReference type="OrthoDB" id="10477987at2759"/>
<keyword evidence="2" id="KW-1185">Reference proteome</keyword>
<comment type="caution">
    <text evidence="1">The sequence shown here is derived from an EMBL/GenBank/DDBJ whole genome shotgun (WGS) entry which is preliminary data.</text>
</comment>
<evidence type="ECO:0000313" key="1">
    <source>
        <dbReference type="EMBL" id="CAE7732241.1"/>
    </source>
</evidence>
<accession>A0A812XK44</accession>
<reference evidence="1" key="1">
    <citation type="submission" date="2021-02" db="EMBL/GenBank/DDBJ databases">
        <authorList>
            <person name="Dougan E. K."/>
            <person name="Rhodes N."/>
            <person name="Thang M."/>
            <person name="Chan C."/>
        </authorList>
    </citation>
    <scope>NUCLEOTIDE SEQUENCE</scope>
</reference>